<keyword evidence="2" id="KW-1185">Reference proteome</keyword>
<dbReference type="Proteomes" id="UP000290288">
    <property type="component" value="Unassembled WGS sequence"/>
</dbReference>
<reference evidence="1 2" key="1">
    <citation type="submission" date="2019-01" db="EMBL/GenBank/DDBJ databases">
        <title>Draft genome sequence of Psathyrella aberdarensis IHI B618.</title>
        <authorList>
            <person name="Buettner E."/>
            <person name="Kellner H."/>
        </authorList>
    </citation>
    <scope>NUCLEOTIDE SEQUENCE [LARGE SCALE GENOMIC DNA]</scope>
    <source>
        <strain evidence="1 2">IHI B618</strain>
    </source>
</reference>
<accession>A0A4Q2D2A2</accession>
<dbReference type="EMBL" id="SDEE01001084">
    <property type="protein sequence ID" value="RXW12892.1"/>
    <property type="molecule type" value="Genomic_DNA"/>
</dbReference>
<feature type="non-terminal residue" evidence="1">
    <location>
        <position position="34"/>
    </location>
</feature>
<evidence type="ECO:0000313" key="2">
    <source>
        <dbReference type="Proteomes" id="UP000290288"/>
    </source>
</evidence>
<gene>
    <name evidence="1" type="ORF">EST38_g12962</name>
</gene>
<organism evidence="1 2">
    <name type="scientific">Candolleomyces aberdarensis</name>
    <dbReference type="NCBI Taxonomy" id="2316362"/>
    <lineage>
        <taxon>Eukaryota</taxon>
        <taxon>Fungi</taxon>
        <taxon>Dikarya</taxon>
        <taxon>Basidiomycota</taxon>
        <taxon>Agaricomycotina</taxon>
        <taxon>Agaricomycetes</taxon>
        <taxon>Agaricomycetidae</taxon>
        <taxon>Agaricales</taxon>
        <taxon>Agaricineae</taxon>
        <taxon>Psathyrellaceae</taxon>
        <taxon>Candolleomyces</taxon>
    </lineage>
</organism>
<comment type="caution">
    <text evidence="1">The sequence shown here is derived from an EMBL/GenBank/DDBJ whole genome shotgun (WGS) entry which is preliminary data.</text>
</comment>
<protein>
    <submittedName>
        <fullName evidence="1">Uncharacterized protein</fullName>
    </submittedName>
</protein>
<evidence type="ECO:0000313" key="1">
    <source>
        <dbReference type="EMBL" id="RXW12892.1"/>
    </source>
</evidence>
<name>A0A4Q2D2A2_9AGAR</name>
<sequence>MWCFGRIVHLPAWKYHDHSVHLPCGALEGLVAFH</sequence>
<proteinExistence type="predicted"/>
<dbReference type="AlphaFoldDB" id="A0A4Q2D2A2"/>